<gene>
    <name evidence="1" type="ORF">M441DRAFT_404551</name>
</gene>
<dbReference type="Proteomes" id="UP000240493">
    <property type="component" value="Unassembled WGS sequence"/>
</dbReference>
<proteinExistence type="predicted"/>
<evidence type="ECO:0000313" key="2">
    <source>
        <dbReference type="Proteomes" id="UP000240493"/>
    </source>
</evidence>
<sequence length="181" mass="20226">MGADGDAGAMHPILHPAGIYLASYEYYITRYEVLLIPSTMRLQVPYMLVVVLLRVDEMREFILEPPDRHSKCPPALPVHPPSCHWPAQAAFACCAATPTRRWRQNTCRSSSQVPCVFSRVCSGFSERCCMPFAGHTRAAPQRLPADHGMSQRPFHLLSRHGILDFPFPHTVQRLGVNAGCT</sequence>
<reference evidence="1 2" key="1">
    <citation type="submission" date="2016-07" db="EMBL/GenBank/DDBJ databases">
        <title>Multiple horizontal gene transfer events from other fungi enriched the ability of initially mycotrophic Trichoderma (Ascomycota) to feed on dead plant biomass.</title>
        <authorList>
            <consortium name="DOE Joint Genome Institute"/>
            <person name="Aerts A."/>
            <person name="Atanasova L."/>
            <person name="Chenthamara K."/>
            <person name="Zhang J."/>
            <person name="Grujic M."/>
            <person name="Henrissat B."/>
            <person name="Kuo A."/>
            <person name="Salamov A."/>
            <person name="Lipzen A."/>
            <person name="Labutti K."/>
            <person name="Barry K."/>
            <person name="Miao Y."/>
            <person name="Rahimi M.J."/>
            <person name="Shen Q."/>
            <person name="Grigoriev I.V."/>
            <person name="Kubicek C.P."/>
            <person name="Druzhinina I.S."/>
        </authorList>
    </citation>
    <scope>NUCLEOTIDE SEQUENCE [LARGE SCALE GENOMIC DNA]</scope>
    <source>
        <strain evidence="1 2">CBS 433.97</strain>
    </source>
</reference>
<evidence type="ECO:0000313" key="1">
    <source>
        <dbReference type="EMBL" id="PTB41782.1"/>
    </source>
</evidence>
<organism evidence="1 2">
    <name type="scientific">Trichoderma asperellum (strain ATCC 204424 / CBS 433.97 / NBRC 101777)</name>
    <dbReference type="NCBI Taxonomy" id="1042311"/>
    <lineage>
        <taxon>Eukaryota</taxon>
        <taxon>Fungi</taxon>
        <taxon>Dikarya</taxon>
        <taxon>Ascomycota</taxon>
        <taxon>Pezizomycotina</taxon>
        <taxon>Sordariomycetes</taxon>
        <taxon>Hypocreomycetidae</taxon>
        <taxon>Hypocreales</taxon>
        <taxon>Hypocreaceae</taxon>
        <taxon>Trichoderma</taxon>
    </lineage>
</organism>
<keyword evidence="2" id="KW-1185">Reference proteome</keyword>
<dbReference type="AlphaFoldDB" id="A0A2T3ZAH1"/>
<name>A0A2T3ZAH1_TRIA4</name>
<dbReference type="EMBL" id="KZ679261">
    <property type="protein sequence ID" value="PTB41782.1"/>
    <property type="molecule type" value="Genomic_DNA"/>
</dbReference>
<accession>A0A2T3ZAH1</accession>
<protein>
    <submittedName>
        <fullName evidence="1">Uncharacterized protein</fullName>
    </submittedName>
</protein>